<feature type="region of interest" description="Disordered" evidence="2">
    <location>
        <begin position="56"/>
        <end position="81"/>
    </location>
</feature>
<sequence>MQAMRSEAEATAPRRQRRRLQVSCTECRRRKQKCNPRKDGPCTNCLRRYPPVPCFVQDPDEGKTSNSRNAKSRANASVVKQEVEVRRNEHEHALHATGPNRGVPLPLHSVKKPNALSYSPIPLSRILHPIDSLYPCYEAVLPARNGSNEAEAEAETEFVDSELEAKYALQLQPLRRNLKRQQQMNELQDLLEKRTVSPRTVGGILSMLNAFNTSPVQPTARNTELLYYFHDRVAPTFCSIDGESISPIFAIHCLPWMMNSPLMPNVVILMASASQSYAGTTAKSESLLLKSQVLSQVNKFIQEDFYFVGNQALRIVMHLVVLELFWGSSENIWPHMEGIKQMLKLRGGLEAMNDPLNSNVLMITDYELSCIFERDLYLQTTENAISTELSIPDFVPEPARCPVLAFQTSFMECREVLGLSVIISEILDDVTFLTTSITSCFLSPEVEVVKTVKIQSTAAWLHKRISSLPLLPITPTTPLPLIINDTILLAALTYTSAISTLTPLSLSLPRPLLDRLYTNLSLVGVARWKDISGIFLWILLVATPCSKGDHQGKWLRKQMACTGMVIGMDNVHLGTAYLRAFWLVQRWIEKEGRKEGRNIGDRNRDLGS</sequence>
<keyword evidence="1" id="KW-0539">Nucleus</keyword>
<evidence type="ECO:0000256" key="1">
    <source>
        <dbReference type="ARBA" id="ARBA00023242"/>
    </source>
</evidence>
<name>A0ABR4C1E5_9HELO</name>
<dbReference type="CDD" id="cd00067">
    <property type="entry name" value="GAL4"/>
    <property type="match status" value="1"/>
</dbReference>
<evidence type="ECO:0000259" key="3">
    <source>
        <dbReference type="PROSITE" id="PS50048"/>
    </source>
</evidence>
<dbReference type="Pfam" id="PF11951">
    <property type="entry name" value="Fungal_trans_2"/>
    <property type="match status" value="1"/>
</dbReference>
<feature type="region of interest" description="Disordered" evidence="2">
    <location>
        <begin position="1"/>
        <end position="22"/>
    </location>
</feature>
<evidence type="ECO:0000313" key="5">
    <source>
        <dbReference type="Proteomes" id="UP001595075"/>
    </source>
</evidence>
<dbReference type="SMART" id="SM00066">
    <property type="entry name" value="GAL4"/>
    <property type="match status" value="1"/>
</dbReference>
<dbReference type="PROSITE" id="PS00463">
    <property type="entry name" value="ZN2_CY6_FUNGAL_1"/>
    <property type="match status" value="1"/>
</dbReference>
<dbReference type="Gene3D" id="4.10.240.10">
    <property type="entry name" value="Zn(2)-C6 fungal-type DNA-binding domain"/>
    <property type="match status" value="1"/>
</dbReference>
<dbReference type="PROSITE" id="PS50048">
    <property type="entry name" value="ZN2_CY6_FUNGAL_2"/>
    <property type="match status" value="1"/>
</dbReference>
<feature type="domain" description="Zn(2)-C6 fungal-type" evidence="3">
    <location>
        <begin position="23"/>
        <end position="54"/>
    </location>
</feature>
<organism evidence="4 5">
    <name type="scientific">Oculimacula yallundae</name>
    <dbReference type="NCBI Taxonomy" id="86028"/>
    <lineage>
        <taxon>Eukaryota</taxon>
        <taxon>Fungi</taxon>
        <taxon>Dikarya</taxon>
        <taxon>Ascomycota</taxon>
        <taxon>Pezizomycotina</taxon>
        <taxon>Leotiomycetes</taxon>
        <taxon>Helotiales</taxon>
        <taxon>Ploettnerulaceae</taxon>
        <taxon>Oculimacula</taxon>
    </lineage>
</organism>
<reference evidence="4 5" key="1">
    <citation type="journal article" date="2024" name="Commun. Biol.">
        <title>Comparative genomic analysis of thermophilic fungi reveals convergent evolutionary adaptations and gene losses.</title>
        <authorList>
            <person name="Steindorff A.S."/>
            <person name="Aguilar-Pontes M.V."/>
            <person name="Robinson A.J."/>
            <person name="Andreopoulos B."/>
            <person name="LaButti K."/>
            <person name="Kuo A."/>
            <person name="Mondo S."/>
            <person name="Riley R."/>
            <person name="Otillar R."/>
            <person name="Haridas S."/>
            <person name="Lipzen A."/>
            <person name="Grimwood J."/>
            <person name="Schmutz J."/>
            <person name="Clum A."/>
            <person name="Reid I.D."/>
            <person name="Moisan M.C."/>
            <person name="Butler G."/>
            <person name="Nguyen T.T.M."/>
            <person name="Dewar K."/>
            <person name="Conant G."/>
            <person name="Drula E."/>
            <person name="Henrissat B."/>
            <person name="Hansel C."/>
            <person name="Singer S."/>
            <person name="Hutchinson M.I."/>
            <person name="de Vries R.P."/>
            <person name="Natvig D.O."/>
            <person name="Powell A.J."/>
            <person name="Tsang A."/>
            <person name="Grigoriev I.V."/>
        </authorList>
    </citation>
    <scope>NUCLEOTIDE SEQUENCE [LARGE SCALE GENOMIC DNA]</scope>
    <source>
        <strain evidence="4 5">CBS 494.80</strain>
    </source>
</reference>
<dbReference type="PANTHER" id="PTHR37540">
    <property type="entry name" value="TRANSCRIPTION FACTOR (ACR-2), PUTATIVE-RELATED-RELATED"/>
    <property type="match status" value="1"/>
</dbReference>
<accession>A0ABR4C1E5</accession>
<dbReference type="PANTHER" id="PTHR37540:SF9">
    <property type="entry name" value="ZN(2)-C6 FUNGAL-TYPE DOMAIN-CONTAINING PROTEIN"/>
    <property type="match status" value="1"/>
</dbReference>
<evidence type="ECO:0000256" key="2">
    <source>
        <dbReference type="SAM" id="MobiDB-lite"/>
    </source>
</evidence>
<dbReference type="InterPro" id="IPR021858">
    <property type="entry name" value="Fun_TF"/>
</dbReference>
<dbReference type="SUPFAM" id="SSF57701">
    <property type="entry name" value="Zn2/Cys6 DNA-binding domain"/>
    <property type="match status" value="1"/>
</dbReference>
<comment type="caution">
    <text evidence="4">The sequence shown here is derived from an EMBL/GenBank/DDBJ whole genome shotgun (WGS) entry which is preliminary data.</text>
</comment>
<gene>
    <name evidence="4" type="ORF">VTL71DRAFT_5532</name>
</gene>
<dbReference type="InterPro" id="IPR001138">
    <property type="entry name" value="Zn2Cys6_DnaBD"/>
</dbReference>
<protein>
    <recommendedName>
        <fullName evidence="3">Zn(2)-C6 fungal-type domain-containing protein</fullName>
    </recommendedName>
</protein>
<keyword evidence="5" id="KW-1185">Reference proteome</keyword>
<dbReference type="EMBL" id="JAZHXI010000015">
    <property type="protein sequence ID" value="KAL2063727.1"/>
    <property type="molecule type" value="Genomic_DNA"/>
</dbReference>
<evidence type="ECO:0000313" key="4">
    <source>
        <dbReference type="EMBL" id="KAL2063727.1"/>
    </source>
</evidence>
<feature type="compositionally biased region" description="Polar residues" evidence="2">
    <location>
        <begin position="64"/>
        <end position="75"/>
    </location>
</feature>
<dbReference type="InterPro" id="IPR036864">
    <property type="entry name" value="Zn2-C6_fun-type_DNA-bd_sf"/>
</dbReference>
<proteinExistence type="predicted"/>
<dbReference type="Proteomes" id="UP001595075">
    <property type="component" value="Unassembled WGS sequence"/>
</dbReference>